<evidence type="ECO:0000313" key="2">
    <source>
        <dbReference type="EMBL" id="GAC76935.1"/>
    </source>
</evidence>
<feature type="region of interest" description="Disordered" evidence="1">
    <location>
        <begin position="375"/>
        <end position="415"/>
    </location>
</feature>
<feature type="compositionally biased region" description="Polar residues" evidence="1">
    <location>
        <begin position="404"/>
        <end position="415"/>
    </location>
</feature>
<feature type="region of interest" description="Disordered" evidence="1">
    <location>
        <begin position="1"/>
        <end position="22"/>
    </location>
</feature>
<evidence type="ECO:0008006" key="4">
    <source>
        <dbReference type="Google" id="ProtNLM"/>
    </source>
</evidence>
<dbReference type="OrthoDB" id="10321522at2759"/>
<reference evidence="3" key="1">
    <citation type="journal article" date="2013" name="Genome Announc.">
        <title>Genome sequence of the basidiomycetous yeast Pseudozyma antarctica T-34, a producer of the glycolipid biosurfactants mannosylerythritol lipids.</title>
        <authorList>
            <person name="Morita T."/>
            <person name="Koike H."/>
            <person name="Koyama Y."/>
            <person name="Hagiwara H."/>
            <person name="Ito E."/>
            <person name="Fukuoka T."/>
            <person name="Imura T."/>
            <person name="Machida M."/>
            <person name="Kitamoto D."/>
        </authorList>
    </citation>
    <scope>NUCLEOTIDE SEQUENCE [LARGE SCALE GENOMIC DNA]</scope>
    <source>
        <strain evidence="3">T-34</strain>
    </source>
</reference>
<sequence>MSHNDLTTEGQPRPSSVRSSGKEASFDLENYWKTLSGLESTAYSDGLKIIKWAGRLEPKLEFDTRASGLLFESPLQVQHICDELRARLKVIPCMMTFSDTDTDYERSLSRLIQAISADADTQVVLRTPSIVMVTSDSKCYRIADGIAQAGQRQATAEMFSGLSTLSPYAVFAEDWSFLVSSSGALQPVSIDKSLTSAVIVLTHGSQLVVTFERSDSNAKVMDRKDTFKTTTALLRALSGPQFLHQQPGQAVYIASGQPYFVLTLEAGAYFVYDCANPSKNGWELTIRAREDTLEEFFDPDEEILDPVAERTPLYQALQRIKAEIDLWRRSVSLLPSERRPRLDAISRSEGESFLARLTVVRDQVKETYQQCLALAAPDAGGAGEKRPASDVVESEPPPRKRPATGSSSTIKQESL</sequence>
<name>M9M7B4_PSEA3</name>
<feature type="compositionally biased region" description="Polar residues" evidence="1">
    <location>
        <begin position="1"/>
        <end position="19"/>
    </location>
</feature>
<dbReference type="Proteomes" id="UP000011976">
    <property type="component" value="Unassembled WGS sequence"/>
</dbReference>
<dbReference type="EMBL" id="DF196788">
    <property type="protein sequence ID" value="GAC76935.1"/>
    <property type="molecule type" value="Genomic_DNA"/>
</dbReference>
<gene>
    <name evidence="2" type="ORF">PANT_22c00284</name>
</gene>
<accession>M9M7B4</accession>
<proteinExistence type="predicted"/>
<dbReference type="AlphaFoldDB" id="M9M7B4"/>
<evidence type="ECO:0000313" key="3">
    <source>
        <dbReference type="Proteomes" id="UP000011976"/>
    </source>
</evidence>
<evidence type="ECO:0000256" key="1">
    <source>
        <dbReference type="SAM" id="MobiDB-lite"/>
    </source>
</evidence>
<organism evidence="2 3">
    <name type="scientific">Pseudozyma antarctica (strain T-34)</name>
    <name type="common">Yeast</name>
    <name type="synonym">Candida antarctica</name>
    <dbReference type="NCBI Taxonomy" id="1151754"/>
    <lineage>
        <taxon>Eukaryota</taxon>
        <taxon>Fungi</taxon>
        <taxon>Dikarya</taxon>
        <taxon>Basidiomycota</taxon>
        <taxon>Ustilaginomycotina</taxon>
        <taxon>Ustilaginomycetes</taxon>
        <taxon>Ustilaginales</taxon>
        <taxon>Ustilaginaceae</taxon>
        <taxon>Moesziomyces</taxon>
    </lineage>
</organism>
<protein>
    <recommendedName>
        <fullName evidence="4">JmjC domain-containing protein</fullName>
    </recommendedName>
</protein>